<dbReference type="InterPro" id="IPR003821">
    <property type="entry name" value="DXP_reductoisomerase"/>
</dbReference>
<sequence>MEINLLNLCIRWPGLIFIRLVIHVLLFSQDSSALAQLGWPDMRIPILYTLSWPDRIYRPSSIC</sequence>
<dbReference type="AlphaFoldDB" id="A0A1D6JJL5"/>
<keyword evidence="2" id="KW-0687">Ribonucleoprotein</keyword>
<dbReference type="EMBL" id="CM007647">
    <property type="protein sequence ID" value="ONL92513.1"/>
    <property type="molecule type" value="Genomic_DNA"/>
</dbReference>
<accession>A0A1D6JJL5</accession>
<dbReference type="EMBL" id="CM007647">
    <property type="protein sequence ID" value="ONL92514.1"/>
    <property type="molecule type" value="Genomic_DNA"/>
</dbReference>
<dbReference type="GO" id="GO:0046872">
    <property type="term" value="F:metal ion binding"/>
    <property type="evidence" value="ECO:0007669"/>
    <property type="project" value="InterPro"/>
</dbReference>
<organism evidence="2">
    <name type="scientific">Zea mays</name>
    <name type="common">Maize</name>
    <dbReference type="NCBI Taxonomy" id="4577"/>
    <lineage>
        <taxon>Eukaryota</taxon>
        <taxon>Viridiplantae</taxon>
        <taxon>Streptophyta</taxon>
        <taxon>Embryophyta</taxon>
        <taxon>Tracheophyta</taxon>
        <taxon>Spermatophyta</taxon>
        <taxon>Magnoliopsida</taxon>
        <taxon>Liliopsida</taxon>
        <taxon>Poales</taxon>
        <taxon>Poaceae</taxon>
        <taxon>PACMAD clade</taxon>
        <taxon>Panicoideae</taxon>
        <taxon>Andropogonodae</taxon>
        <taxon>Andropogoneae</taxon>
        <taxon>Tripsacinae</taxon>
        <taxon>Zea</taxon>
    </lineage>
</organism>
<dbReference type="PANTHER" id="PTHR30525:SF0">
    <property type="entry name" value="1-DEOXY-D-XYLULOSE 5-PHOSPHATE REDUCTOISOMERASE, CHLOROPLASTIC"/>
    <property type="match status" value="1"/>
</dbReference>
<dbReference type="GO" id="GO:0005840">
    <property type="term" value="C:ribosome"/>
    <property type="evidence" value="ECO:0007669"/>
    <property type="project" value="UniProtKB-KW"/>
</dbReference>
<dbReference type="GO" id="GO:0008299">
    <property type="term" value="P:isoprenoid biosynthetic process"/>
    <property type="evidence" value="ECO:0007669"/>
    <property type="project" value="InterPro"/>
</dbReference>
<proteinExistence type="predicted"/>
<dbReference type="GO" id="GO:0030604">
    <property type="term" value="F:1-deoxy-D-xylulose-5-phosphate reductoisomerase activity"/>
    <property type="evidence" value="ECO:0007669"/>
    <property type="project" value="InterPro"/>
</dbReference>
<gene>
    <name evidence="2" type="ORF">ZEAMMB73_Zm00001d027271</name>
</gene>
<keyword evidence="2" id="KW-0689">Ribosomal protein</keyword>
<evidence type="ECO:0000313" key="2">
    <source>
        <dbReference type="EMBL" id="ONL92513.1"/>
    </source>
</evidence>
<feature type="domain" description="DXP reductoisomerase C-terminal" evidence="1">
    <location>
        <begin position="37"/>
        <end position="58"/>
    </location>
</feature>
<reference evidence="2" key="1">
    <citation type="submission" date="2015-12" db="EMBL/GenBank/DDBJ databases">
        <title>Update maize B73 reference genome by single molecule sequencing technologies.</title>
        <authorList>
            <consortium name="Maize Genome Sequencing Project"/>
            <person name="Ware D."/>
        </authorList>
    </citation>
    <scope>NUCLEOTIDE SEQUENCE [LARGE SCALE GENOMIC DNA]</scope>
    <source>
        <tissue evidence="2">Seedling</tissue>
    </source>
</reference>
<protein>
    <submittedName>
        <fullName evidence="2">50S ribosomal protein L35</fullName>
    </submittedName>
</protein>
<name>A0A1D6JJL5_MAIZE</name>
<evidence type="ECO:0000259" key="1">
    <source>
        <dbReference type="Pfam" id="PF13288"/>
    </source>
</evidence>
<dbReference type="Pfam" id="PF13288">
    <property type="entry name" value="DXPR_C"/>
    <property type="match status" value="1"/>
</dbReference>
<dbReference type="PANTHER" id="PTHR30525">
    <property type="entry name" value="1-DEOXY-D-XYLULOSE 5-PHOSPHATE REDUCTOISOMERASE"/>
    <property type="match status" value="1"/>
</dbReference>
<dbReference type="InterPro" id="IPR026877">
    <property type="entry name" value="DXPR_C"/>
</dbReference>